<name>A0ABX8D180_9CELL</name>
<keyword evidence="1" id="KW-0472">Membrane</keyword>
<protein>
    <recommendedName>
        <fullName evidence="4">DUF202 domain-containing protein</fullName>
    </recommendedName>
</protein>
<evidence type="ECO:0000313" key="2">
    <source>
        <dbReference type="EMBL" id="QVI61228.1"/>
    </source>
</evidence>
<keyword evidence="3" id="KW-1185">Reference proteome</keyword>
<feature type="transmembrane region" description="Helical" evidence="1">
    <location>
        <begin position="98"/>
        <end position="122"/>
    </location>
</feature>
<gene>
    <name evidence="2" type="ORF">KG103_12060</name>
</gene>
<dbReference type="EMBL" id="CP074405">
    <property type="protein sequence ID" value="QVI61228.1"/>
    <property type="molecule type" value="Genomic_DNA"/>
</dbReference>
<feature type="transmembrane region" description="Helical" evidence="1">
    <location>
        <begin position="65"/>
        <end position="86"/>
    </location>
</feature>
<dbReference type="Proteomes" id="UP000677804">
    <property type="component" value="Chromosome"/>
</dbReference>
<keyword evidence="1" id="KW-0812">Transmembrane</keyword>
<reference evidence="2 3" key="1">
    <citation type="submission" date="2021-05" db="EMBL/GenBank/DDBJ databases">
        <title>Novel species in genus Cellulomonas.</title>
        <authorList>
            <person name="Zhang G."/>
        </authorList>
    </citation>
    <scope>NUCLEOTIDE SEQUENCE [LARGE SCALE GENOMIC DNA]</scope>
    <source>
        <strain evidence="3">zg-ZUI222</strain>
    </source>
</reference>
<evidence type="ECO:0008006" key="4">
    <source>
        <dbReference type="Google" id="ProtNLM"/>
    </source>
</evidence>
<dbReference type="RefSeq" id="WP_207340923.1">
    <property type="nucleotide sequence ID" value="NZ_CP074405.1"/>
</dbReference>
<accession>A0ABX8D180</accession>
<proteinExistence type="predicted"/>
<evidence type="ECO:0000313" key="3">
    <source>
        <dbReference type="Proteomes" id="UP000677804"/>
    </source>
</evidence>
<evidence type="ECO:0000256" key="1">
    <source>
        <dbReference type="SAM" id="Phobius"/>
    </source>
</evidence>
<sequence>MTTPEEPPKRTWWIVRLLDEAILDNPELRKGHRLRSVVILALVLLFLMIAVPVLLTFLREHDSRVATSVVFVVVLGAGGLVCRGIGEHRTSSAWKATGYFLGAAAYGATATVALVNGLHTLLRGS</sequence>
<feature type="transmembrane region" description="Helical" evidence="1">
    <location>
        <begin position="37"/>
        <end position="59"/>
    </location>
</feature>
<organism evidence="2 3">
    <name type="scientific">Cellulomonas wangleii</name>
    <dbReference type="NCBI Taxonomy" id="2816956"/>
    <lineage>
        <taxon>Bacteria</taxon>
        <taxon>Bacillati</taxon>
        <taxon>Actinomycetota</taxon>
        <taxon>Actinomycetes</taxon>
        <taxon>Micrococcales</taxon>
        <taxon>Cellulomonadaceae</taxon>
        <taxon>Cellulomonas</taxon>
    </lineage>
</organism>
<keyword evidence="1" id="KW-1133">Transmembrane helix</keyword>